<proteinExistence type="inferred from homology"/>
<dbReference type="GO" id="GO:0008448">
    <property type="term" value="F:N-acetylglucosamine-6-phosphate deacetylase activity"/>
    <property type="evidence" value="ECO:0007669"/>
    <property type="project" value="UniProtKB-UniRule"/>
</dbReference>
<evidence type="ECO:0000256" key="8">
    <source>
        <dbReference type="PIRNR" id="PIRNR038994"/>
    </source>
</evidence>
<dbReference type="InterPro" id="IPR032466">
    <property type="entry name" value="Metal_Hydrolase"/>
</dbReference>
<reference evidence="11" key="1">
    <citation type="submission" date="2013-11" db="EMBL/GenBank/DDBJ databases">
        <authorList>
            <person name="Aslett M."/>
        </authorList>
    </citation>
    <scope>NUCLEOTIDE SEQUENCE [LARGE SCALE GENOMIC DNA]</scope>
    <source>
        <strain evidence="11">Edinburgh</strain>
    </source>
</reference>
<feature type="binding site" evidence="9">
    <location>
        <position position="150"/>
    </location>
    <ligand>
        <name>Zn(2+)</name>
        <dbReference type="ChEBI" id="CHEBI:29105"/>
    </ligand>
</feature>
<feature type="domain" description="Amidohydrolase-related" evidence="10">
    <location>
        <begin position="343"/>
        <end position="404"/>
    </location>
</feature>
<dbReference type="InterPro" id="IPR006680">
    <property type="entry name" value="Amidohydro-rel"/>
</dbReference>
<dbReference type="Proteomes" id="UP000046395">
    <property type="component" value="Unassembled WGS sequence"/>
</dbReference>
<keyword evidence="4 9" id="KW-0479">Metal-binding</keyword>
<evidence type="ECO:0000256" key="7">
    <source>
        <dbReference type="ARBA" id="ARBA00047647"/>
    </source>
</evidence>
<dbReference type="PANTHER" id="PTHR11113">
    <property type="entry name" value="N-ACETYLGLUCOSAMINE-6-PHOSPHATE DEACETYLASE"/>
    <property type="match status" value="1"/>
</dbReference>
<dbReference type="PIRSF" id="PIRSF038994">
    <property type="entry name" value="NagA"/>
    <property type="match status" value="1"/>
</dbReference>
<dbReference type="PANTHER" id="PTHR11113:SF14">
    <property type="entry name" value="N-ACETYLGLUCOSAMINE-6-PHOSPHATE DEACETYLASE"/>
    <property type="match status" value="1"/>
</dbReference>
<sequence length="405" mass="44493">MKYMKWYDDEVRDLGKSLIRFMNCQLLVDDLFFEQDLWVQNGRVVDSFDAFYGDKLDAEYSVDCEHMLLAPSFIDLQVKGSSDIDLSGEEGNIIDKLRVISKRLLRYGVTAFCPTITSSPSSFYHRILREYKEYSADDNAAAAVLGFHMEGPFLSTTKCGCHKRENLISEFSNGYASVEEVYGKCLDDVRMVTLAPELPNALQVIAELTRRNVLVSLGYSSASVQIARKAVTMGARGITHLFNAMNTFSDQDMGIAGLLMGPHPSAVYYGIIADGFNCEPVAVKAAYHLCQGGLMLVSNEAPLVYPENTESIPKEPASEADREEVNLTKTPVSGFVPVAEGVRSLVTYTGCDCAYALSCASLHPAKFLGIDDVKGSLKPGCDADFVLLSDELGVMATFVKGKRVF</sequence>
<dbReference type="SUPFAM" id="SSF51338">
    <property type="entry name" value="Composite domain of metallo-dependent hydrolases"/>
    <property type="match status" value="1"/>
</dbReference>
<dbReference type="SUPFAM" id="SSF51556">
    <property type="entry name" value="Metallo-dependent hydrolases"/>
    <property type="match status" value="1"/>
</dbReference>
<dbReference type="EC" id="3.5.1.25" evidence="2 8"/>
<evidence type="ECO:0000256" key="6">
    <source>
        <dbReference type="ARBA" id="ARBA00023277"/>
    </source>
</evidence>
<protein>
    <recommendedName>
        <fullName evidence="3 8">N-acetylglucosamine-6-phosphate deacetylase</fullName>
        <ecNumber evidence="2 8">3.5.1.25</ecNumber>
    </recommendedName>
</protein>
<accession>A0A5S6PYT4</accession>
<dbReference type="GO" id="GO:0006046">
    <property type="term" value="P:N-acetylglucosamine catabolic process"/>
    <property type="evidence" value="ECO:0007669"/>
    <property type="project" value="TreeGrafter"/>
</dbReference>
<dbReference type="InterPro" id="IPR011059">
    <property type="entry name" value="Metal-dep_hydrolase_composite"/>
</dbReference>
<reference evidence="12 13" key="3">
    <citation type="submission" date="2019-12" db="UniProtKB">
        <authorList>
            <consortium name="WormBaseParasite"/>
        </authorList>
    </citation>
    <scope>IDENTIFICATION</scope>
</reference>
<dbReference type="WBParaSite" id="TMUE_2000010064.1">
    <property type="protein sequence ID" value="TMUE_2000010064.1"/>
    <property type="gene ID" value="WBGene00300830"/>
</dbReference>
<organism evidence="11 12">
    <name type="scientific">Trichuris muris</name>
    <name type="common">Mouse whipworm</name>
    <dbReference type="NCBI Taxonomy" id="70415"/>
    <lineage>
        <taxon>Eukaryota</taxon>
        <taxon>Metazoa</taxon>
        <taxon>Ecdysozoa</taxon>
        <taxon>Nematoda</taxon>
        <taxon>Enoplea</taxon>
        <taxon>Dorylaimia</taxon>
        <taxon>Trichinellida</taxon>
        <taxon>Trichuridae</taxon>
        <taxon>Trichuris</taxon>
    </lineage>
</organism>
<evidence type="ECO:0000256" key="1">
    <source>
        <dbReference type="ARBA" id="ARBA00010716"/>
    </source>
</evidence>
<dbReference type="InterPro" id="IPR003764">
    <property type="entry name" value="GlcNAc_6-P_deAcase"/>
</dbReference>
<dbReference type="Gene3D" id="3.20.20.140">
    <property type="entry name" value="Metal-dependent hydrolases"/>
    <property type="match status" value="1"/>
</dbReference>
<evidence type="ECO:0000256" key="9">
    <source>
        <dbReference type="PIRSR" id="PIRSR038994-3"/>
    </source>
</evidence>
<evidence type="ECO:0000256" key="2">
    <source>
        <dbReference type="ARBA" id="ARBA00011899"/>
    </source>
</evidence>
<comment type="cofactor">
    <cofactor evidence="9">
        <name>a divalent metal cation</name>
        <dbReference type="ChEBI" id="CHEBI:60240"/>
    </cofactor>
    <text evidence="9">Binds 1 divalent metal cation per subunit.</text>
</comment>
<dbReference type="WBParaSite" id="TMUE_0000000113.1">
    <property type="protein sequence ID" value="TMUE_0000000113.1"/>
    <property type="gene ID" value="WBGene00296061"/>
</dbReference>
<evidence type="ECO:0000313" key="12">
    <source>
        <dbReference type="WBParaSite" id="TMUE_0000000113.1"/>
    </source>
</evidence>
<dbReference type="Gene3D" id="2.30.40.10">
    <property type="entry name" value="Urease, subunit C, domain 1"/>
    <property type="match status" value="1"/>
</dbReference>
<comment type="catalytic activity">
    <reaction evidence="7 8">
        <text>N-acetyl-D-glucosamine 6-phosphate + H2O = D-glucosamine 6-phosphate + acetate</text>
        <dbReference type="Rhea" id="RHEA:22936"/>
        <dbReference type="ChEBI" id="CHEBI:15377"/>
        <dbReference type="ChEBI" id="CHEBI:30089"/>
        <dbReference type="ChEBI" id="CHEBI:57513"/>
        <dbReference type="ChEBI" id="CHEBI:58725"/>
        <dbReference type="EC" id="3.5.1.25"/>
    </reaction>
</comment>
<evidence type="ECO:0000256" key="3">
    <source>
        <dbReference type="ARBA" id="ARBA00018029"/>
    </source>
</evidence>
<keyword evidence="5 8" id="KW-0378">Hydrolase</keyword>
<evidence type="ECO:0000313" key="11">
    <source>
        <dbReference type="Proteomes" id="UP000046395"/>
    </source>
</evidence>
<evidence type="ECO:0000259" key="10">
    <source>
        <dbReference type="Pfam" id="PF01979"/>
    </source>
</evidence>
<evidence type="ECO:0000256" key="4">
    <source>
        <dbReference type="ARBA" id="ARBA00022723"/>
    </source>
</evidence>
<evidence type="ECO:0000313" key="13">
    <source>
        <dbReference type="WBParaSite" id="TMUE_2000010064.1"/>
    </source>
</evidence>
<dbReference type="GO" id="GO:0046872">
    <property type="term" value="F:metal ion binding"/>
    <property type="evidence" value="ECO:0007669"/>
    <property type="project" value="UniProtKB-KW"/>
</dbReference>
<dbReference type="AlphaFoldDB" id="A0A5S6PYT4"/>
<reference evidence="11" key="2">
    <citation type="submission" date="2014-03" db="EMBL/GenBank/DDBJ databases">
        <title>The whipworm genome and dual-species transcriptomics of an intimate host-pathogen interaction.</title>
        <authorList>
            <person name="Foth B.J."/>
            <person name="Tsai I.J."/>
            <person name="Reid A.J."/>
            <person name="Bancroft A.J."/>
            <person name="Nichol S."/>
            <person name="Tracey A."/>
            <person name="Holroyd N."/>
            <person name="Cotton J.A."/>
            <person name="Stanley E.J."/>
            <person name="Zarowiecki M."/>
            <person name="Liu J.Z."/>
            <person name="Huckvale T."/>
            <person name="Cooper P.J."/>
            <person name="Grencis R.K."/>
            <person name="Berriman M."/>
        </authorList>
    </citation>
    <scope>NUCLEOTIDE SEQUENCE [LARGE SCALE GENOMIC DNA]</scope>
    <source>
        <strain evidence="11">Edinburgh</strain>
    </source>
</reference>
<dbReference type="STRING" id="70415.A0A5S6PYT4"/>
<keyword evidence="6 8" id="KW-0119">Carbohydrate metabolism</keyword>
<feature type="binding site" evidence="9">
    <location>
        <position position="240"/>
    </location>
    <ligand>
        <name>Zn(2+)</name>
        <dbReference type="ChEBI" id="CHEBI:29105"/>
    </ligand>
</feature>
<evidence type="ECO:0000256" key="5">
    <source>
        <dbReference type="ARBA" id="ARBA00022801"/>
    </source>
</evidence>
<keyword evidence="11" id="KW-1185">Reference proteome</keyword>
<dbReference type="Pfam" id="PF01979">
    <property type="entry name" value="Amidohydro_1"/>
    <property type="match status" value="1"/>
</dbReference>
<name>A0A5S6PYT4_TRIMR</name>
<comment type="similarity">
    <text evidence="1 8">Belongs to the metallo-dependent hydrolases superfamily. NagA family.</text>
</comment>